<sequence length="184" mass="19500">MTIILLALDGEAIPLKSIKVSPKMTIETKDKSGQSSSTTQSENGVKAKELSVSGLVDFKDKALLSRIFALAEAKGSGGEGRRYRIANPVAQAINMRQGMFTGTIEATEQTEKLAWQVSFTMTEQISTAEKAKGRKAASAPGETTKTQSASGTTAAPAGDTEDQEKELTGFEKILKSVDDKLGAL</sequence>
<protein>
    <recommendedName>
        <fullName evidence="4">DNA-binding protein</fullName>
    </recommendedName>
</protein>
<dbReference type="Pfam" id="PF25759">
    <property type="entry name" value="HP1_ORF34"/>
    <property type="match status" value="1"/>
</dbReference>
<evidence type="ECO:0008006" key="4">
    <source>
        <dbReference type="Google" id="ProtNLM"/>
    </source>
</evidence>
<dbReference type="InterPro" id="IPR057869">
    <property type="entry name" value="HP1_YO34"/>
</dbReference>
<dbReference type="EMBL" id="JARXNK020000104">
    <property type="protein sequence ID" value="MEL0552967.1"/>
    <property type="molecule type" value="Genomic_DNA"/>
</dbReference>
<accession>A0ABU9F9B3</accession>
<feature type="compositionally biased region" description="Polar residues" evidence="1">
    <location>
        <begin position="141"/>
        <end position="153"/>
    </location>
</feature>
<dbReference type="Proteomes" id="UP001312893">
    <property type="component" value="Unassembled WGS sequence"/>
</dbReference>
<proteinExistence type="predicted"/>
<dbReference type="RefSeq" id="WP_331851246.1">
    <property type="nucleotide sequence ID" value="NZ_JARXNK020000104.1"/>
</dbReference>
<evidence type="ECO:0000313" key="2">
    <source>
        <dbReference type="EMBL" id="MEL0552967.1"/>
    </source>
</evidence>
<organism evidence="2 3">
    <name type="scientific">Raoultella lignicola</name>
    <dbReference type="NCBI Taxonomy" id="3040939"/>
    <lineage>
        <taxon>Bacteria</taxon>
        <taxon>Pseudomonadati</taxon>
        <taxon>Pseudomonadota</taxon>
        <taxon>Gammaproteobacteria</taxon>
        <taxon>Enterobacterales</taxon>
        <taxon>Enterobacteriaceae</taxon>
        <taxon>Klebsiella/Raoultella group</taxon>
        <taxon>Raoultella</taxon>
    </lineage>
</organism>
<feature type="region of interest" description="Disordered" evidence="1">
    <location>
        <begin position="25"/>
        <end position="46"/>
    </location>
</feature>
<reference evidence="2 3" key="1">
    <citation type="submission" date="2024-04" db="EMBL/GenBank/DDBJ databases">
        <title>Two novel Raoultella species associated with bleeding cankers of broadleaf hosts, Raoultella scottia sp. nov. and Raoultella lignicola sp. nov.</title>
        <authorList>
            <person name="Brady C.L."/>
        </authorList>
    </citation>
    <scope>NUCLEOTIDE SEQUENCE [LARGE SCALE GENOMIC DNA]</scope>
    <source>
        <strain evidence="2 3">TW_WC1a.1</strain>
    </source>
</reference>
<comment type="caution">
    <text evidence="2">The sequence shown here is derived from an EMBL/GenBank/DDBJ whole genome shotgun (WGS) entry which is preliminary data.</text>
</comment>
<keyword evidence="3" id="KW-1185">Reference proteome</keyword>
<name>A0ABU9F9B3_9ENTR</name>
<feature type="region of interest" description="Disordered" evidence="1">
    <location>
        <begin position="128"/>
        <end position="170"/>
    </location>
</feature>
<gene>
    <name evidence="2" type="ORF">QFI96_014820</name>
</gene>
<feature type="compositionally biased region" description="Polar residues" evidence="1">
    <location>
        <begin position="33"/>
        <end position="43"/>
    </location>
</feature>
<evidence type="ECO:0000313" key="3">
    <source>
        <dbReference type="Proteomes" id="UP001312893"/>
    </source>
</evidence>
<evidence type="ECO:0000256" key="1">
    <source>
        <dbReference type="SAM" id="MobiDB-lite"/>
    </source>
</evidence>